<sequence length="172" mass="19044">MFKKTMTAMGIALIAATPALALEGPFPIKDIDADTNFQAMENPNALDHYPDLANDIENAIRARADLADEDDYRPLNLDIQVTALRLNDNPVLTDDGEFNILEGIVNVYDEANPQPIRTEPIILEAMEAEVPYPAFSPDNDDFYKAMVYAFADRAVSIAGEITELPDEAEIRN</sequence>
<evidence type="ECO:0000313" key="3">
    <source>
        <dbReference type="Proteomes" id="UP000231644"/>
    </source>
</evidence>
<organism evidence="2 3">
    <name type="scientific">Pseudooceanicola nitratireducens</name>
    <dbReference type="NCBI Taxonomy" id="517719"/>
    <lineage>
        <taxon>Bacteria</taxon>
        <taxon>Pseudomonadati</taxon>
        <taxon>Pseudomonadota</taxon>
        <taxon>Alphaproteobacteria</taxon>
        <taxon>Rhodobacterales</taxon>
        <taxon>Paracoccaceae</taxon>
        <taxon>Pseudooceanicola</taxon>
    </lineage>
</organism>
<gene>
    <name evidence="2" type="ORF">SAMN05421762_2228</name>
</gene>
<keyword evidence="1" id="KW-0732">Signal</keyword>
<dbReference type="RefSeq" id="WP_093448196.1">
    <property type="nucleotide sequence ID" value="NZ_FNZG01000001.1"/>
</dbReference>
<dbReference type="OrthoDB" id="7864938at2"/>
<name>A0A1I1M861_9RHOB</name>
<proteinExistence type="predicted"/>
<dbReference type="EMBL" id="FOLX01000001">
    <property type="protein sequence ID" value="SFC79408.1"/>
    <property type="molecule type" value="Genomic_DNA"/>
</dbReference>
<feature type="chain" id="PRO_5014188385" evidence="1">
    <location>
        <begin position="22"/>
        <end position="172"/>
    </location>
</feature>
<keyword evidence="3" id="KW-1185">Reference proteome</keyword>
<evidence type="ECO:0000256" key="1">
    <source>
        <dbReference type="SAM" id="SignalP"/>
    </source>
</evidence>
<dbReference type="AlphaFoldDB" id="A0A1I1M861"/>
<reference evidence="2 3" key="1">
    <citation type="submission" date="2016-10" db="EMBL/GenBank/DDBJ databases">
        <authorList>
            <person name="de Groot N.N."/>
        </authorList>
    </citation>
    <scope>NUCLEOTIDE SEQUENCE [LARGE SCALE GENOMIC DNA]</scope>
    <source>
        <strain evidence="2 3">DSM 29619</strain>
    </source>
</reference>
<evidence type="ECO:0000313" key="2">
    <source>
        <dbReference type="EMBL" id="SFC79408.1"/>
    </source>
</evidence>
<accession>A0A1I1M861</accession>
<protein>
    <submittedName>
        <fullName evidence="2">Uncharacterized protein</fullName>
    </submittedName>
</protein>
<feature type="signal peptide" evidence="1">
    <location>
        <begin position="1"/>
        <end position="21"/>
    </location>
</feature>
<dbReference type="Proteomes" id="UP000231644">
    <property type="component" value="Unassembled WGS sequence"/>
</dbReference>